<keyword evidence="1 4" id="KW-0489">Methyltransferase</keyword>
<dbReference type="GO" id="GO:0008168">
    <property type="term" value="F:methyltransferase activity"/>
    <property type="evidence" value="ECO:0007669"/>
    <property type="project" value="UniProtKB-KW"/>
</dbReference>
<dbReference type="Proteomes" id="UP000285138">
    <property type="component" value="Unassembled WGS sequence"/>
</dbReference>
<dbReference type="EMBL" id="QZAA01000165">
    <property type="protein sequence ID" value="RQD75294.1"/>
    <property type="molecule type" value="Genomic_DNA"/>
</dbReference>
<evidence type="ECO:0000256" key="2">
    <source>
        <dbReference type="ARBA" id="ARBA00022679"/>
    </source>
</evidence>
<protein>
    <submittedName>
        <fullName evidence="4">Class I SAM-dependent methyltransferase</fullName>
    </submittedName>
</protein>
<dbReference type="InterPro" id="IPR041698">
    <property type="entry name" value="Methyltransf_25"/>
</dbReference>
<reference evidence="4 5" key="1">
    <citation type="submission" date="2018-08" db="EMBL/GenBank/DDBJ databases">
        <title>The metabolism and importance of syntrophic acetate oxidation coupled to methane or sulfide production in haloalkaline environments.</title>
        <authorList>
            <person name="Timmers P.H.A."/>
            <person name="Vavourakis C.D."/>
            <person name="Sorokin D.Y."/>
            <person name="Sinninghe Damste J.S."/>
            <person name="Muyzer G."/>
            <person name="Stams A.J.M."/>
            <person name="Plugge C.M."/>
        </authorList>
    </citation>
    <scope>NUCLEOTIDE SEQUENCE [LARGE SCALE GENOMIC DNA]</scope>
    <source>
        <strain evidence="4">MSAO_Bac1</strain>
    </source>
</reference>
<name>A0A424YDK5_9FIRM</name>
<dbReference type="Pfam" id="PF13649">
    <property type="entry name" value="Methyltransf_25"/>
    <property type="match status" value="1"/>
</dbReference>
<dbReference type="CDD" id="cd02440">
    <property type="entry name" value="AdoMet_MTases"/>
    <property type="match status" value="1"/>
</dbReference>
<organism evidence="4 5">
    <name type="scientific">Candidatus Syntrophonatronum acetioxidans</name>
    <dbReference type="NCBI Taxonomy" id="1795816"/>
    <lineage>
        <taxon>Bacteria</taxon>
        <taxon>Bacillati</taxon>
        <taxon>Bacillota</taxon>
        <taxon>Clostridia</taxon>
        <taxon>Eubacteriales</taxon>
        <taxon>Syntrophomonadaceae</taxon>
        <taxon>Candidatus Syntrophonatronum</taxon>
    </lineage>
</organism>
<evidence type="ECO:0000313" key="5">
    <source>
        <dbReference type="Proteomes" id="UP000285138"/>
    </source>
</evidence>
<gene>
    <name evidence="4" type="ORF">D5R97_06380</name>
</gene>
<evidence type="ECO:0000259" key="3">
    <source>
        <dbReference type="Pfam" id="PF13649"/>
    </source>
</evidence>
<dbReference type="Gene3D" id="2.20.25.110">
    <property type="entry name" value="S-adenosyl-L-methionine-dependent methyltransferases"/>
    <property type="match status" value="1"/>
</dbReference>
<dbReference type="PANTHER" id="PTHR43861:SF1">
    <property type="entry name" value="TRANS-ACONITATE 2-METHYLTRANSFERASE"/>
    <property type="match status" value="1"/>
</dbReference>
<comment type="caution">
    <text evidence="4">The sequence shown here is derived from an EMBL/GenBank/DDBJ whole genome shotgun (WGS) entry which is preliminary data.</text>
</comment>
<dbReference type="InterPro" id="IPR029063">
    <property type="entry name" value="SAM-dependent_MTases_sf"/>
</dbReference>
<evidence type="ECO:0000313" key="4">
    <source>
        <dbReference type="EMBL" id="RQD75294.1"/>
    </source>
</evidence>
<dbReference type="AlphaFoldDB" id="A0A424YDK5"/>
<dbReference type="GO" id="GO:0032259">
    <property type="term" value="P:methylation"/>
    <property type="evidence" value="ECO:0007669"/>
    <property type="project" value="UniProtKB-KW"/>
</dbReference>
<dbReference type="Gene3D" id="3.40.50.150">
    <property type="entry name" value="Vaccinia Virus protein VP39"/>
    <property type="match status" value="1"/>
</dbReference>
<dbReference type="SUPFAM" id="SSF53335">
    <property type="entry name" value="S-adenosyl-L-methionine-dependent methyltransferases"/>
    <property type="match status" value="1"/>
</dbReference>
<sequence length="248" mass="29360">MSQYNKLARIYDYLMQGIDYEEWAEYIISLIKKHQGSKDRIIDLACGTGSTSLSLARKGLRVTGVDISPQMLEAARTKACSQGLKVNFVEQDMRELNLEEQADTVVVFQDGLNYMLREEDLRKVFTGVYNQLKPKGLFIFDINSVDKLPTCPQEVNWLDEEDMTLIWDSTYNWEEEIWEINLTGFLKGEGDYYEKFQEVHRERYYPRRIIKHYLEEAGFRMLSVYKAFTFKEGNDCHRRLYYVARREE</sequence>
<evidence type="ECO:0000256" key="1">
    <source>
        <dbReference type="ARBA" id="ARBA00022603"/>
    </source>
</evidence>
<proteinExistence type="predicted"/>
<accession>A0A424YDK5</accession>
<dbReference type="PANTHER" id="PTHR43861">
    <property type="entry name" value="TRANS-ACONITATE 2-METHYLTRANSFERASE-RELATED"/>
    <property type="match status" value="1"/>
</dbReference>
<feature type="domain" description="Methyltransferase" evidence="3">
    <location>
        <begin position="41"/>
        <end position="136"/>
    </location>
</feature>
<keyword evidence="2 4" id="KW-0808">Transferase</keyword>